<name>A0A858RMG8_9BACT</name>
<feature type="signal peptide" evidence="2">
    <location>
        <begin position="1"/>
        <end position="22"/>
    </location>
</feature>
<evidence type="ECO:0008006" key="5">
    <source>
        <dbReference type="Google" id="ProtNLM"/>
    </source>
</evidence>
<keyword evidence="1 2" id="KW-0732">Signal</keyword>
<accession>A0A858RMG8</accession>
<gene>
    <name evidence="3" type="ORF">HHL09_18490</name>
</gene>
<dbReference type="InterPro" id="IPR011050">
    <property type="entry name" value="Pectin_lyase_fold/virulence"/>
</dbReference>
<evidence type="ECO:0000313" key="3">
    <source>
        <dbReference type="EMBL" id="QJE97684.1"/>
    </source>
</evidence>
<evidence type="ECO:0000256" key="1">
    <source>
        <dbReference type="ARBA" id="ARBA00022729"/>
    </source>
</evidence>
<organism evidence="3 4">
    <name type="scientific">Luteolibacter luteus</name>
    <dbReference type="NCBI Taxonomy" id="2728835"/>
    <lineage>
        <taxon>Bacteria</taxon>
        <taxon>Pseudomonadati</taxon>
        <taxon>Verrucomicrobiota</taxon>
        <taxon>Verrucomicrobiia</taxon>
        <taxon>Verrucomicrobiales</taxon>
        <taxon>Verrucomicrobiaceae</taxon>
        <taxon>Luteolibacter</taxon>
    </lineage>
</organism>
<reference evidence="3 4" key="1">
    <citation type="submission" date="2020-04" db="EMBL/GenBank/DDBJ databases">
        <title>Luteolibacter sp. G-1-1-1 isolated from soil.</title>
        <authorList>
            <person name="Dahal R.H."/>
        </authorList>
    </citation>
    <scope>NUCLEOTIDE SEQUENCE [LARGE SCALE GENOMIC DNA]</scope>
    <source>
        <strain evidence="3 4">G-1-1-1</strain>
    </source>
</reference>
<evidence type="ECO:0000256" key="2">
    <source>
        <dbReference type="SAM" id="SignalP"/>
    </source>
</evidence>
<dbReference type="SUPFAM" id="SSF51126">
    <property type="entry name" value="Pectin lyase-like"/>
    <property type="match status" value="3"/>
</dbReference>
<dbReference type="Proteomes" id="UP000501812">
    <property type="component" value="Chromosome"/>
</dbReference>
<dbReference type="KEGG" id="luo:HHL09_18490"/>
<proteinExistence type="predicted"/>
<protein>
    <recommendedName>
        <fullName evidence="5">Autotransporter domain-containing protein</fullName>
    </recommendedName>
</protein>
<evidence type="ECO:0000313" key="4">
    <source>
        <dbReference type="Proteomes" id="UP000501812"/>
    </source>
</evidence>
<dbReference type="RefSeq" id="WP_169456110.1">
    <property type="nucleotide sequence ID" value="NZ_CP051774.1"/>
</dbReference>
<dbReference type="Pfam" id="PF12951">
    <property type="entry name" value="PATR"/>
    <property type="match status" value="6"/>
</dbReference>
<feature type="chain" id="PRO_5032888931" description="Autotransporter domain-containing protein" evidence="2">
    <location>
        <begin position="23"/>
        <end position="1435"/>
    </location>
</feature>
<dbReference type="NCBIfam" id="TIGR02601">
    <property type="entry name" value="autotrns_rpt"/>
    <property type="match status" value="4"/>
</dbReference>
<sequence>MTTTRSALITTALIAFAQVAPAAEIPAGLTWLPSDPLDITLSGNKAYDLWLNLAGSANMSRQAPFIMGGIDYGLLPYNINGYAGGGMFPGMTMWAPYASQFGTSTTAGQLIKTANGTGGGPYPANSSMYFGGASPQSNVNGGSLAAKGHAIPAVKTVTFQFSIGEAYGYSLWDADGDGIGANDMPKLKVFNASGELITTLAPNYAEVIKKAYNGSMEMPPGSGLDEDIYINTFGLQWNLAVVEQEIASFQVDWTGVQHAQLWSLRLDQSDASYSSFVFDMTSNWSGAEDGMWANVANWQAGGTPSSVGKAVFATGSGVALAADTQIGQMVINTPGDFTLSSASGAKLSPSLNLVTQANGAPAAHAISTPVNFPAVVTLDVGGDTSLALTGNVTGTGFYKRGAGTLSLGGANDFSGTLVIGGGTTLVSGTNLTSAASVLDMKNSKLVLQGSNRFESEFQAKLSGTSILGQSAVLQLGDADSGGITQTFAQLNAAKPQYVKDLNPNPQTEPPVYVVGGNAAISMLTLKGGLYSGYLGGDGANENNLALNVEGALTLQGTSTYTGDTVIKAGGTLQANREIALSPNSNLVLDGGTLALGGFSYQTPGGVNDAGITINESLGTFTRSIGTGPGEVRIASGGSFKAIGGNRTLNFGGNGAQLVWGQPGFVAEGAPLVLSSDNTSKITLANAIDLGSSSRTIQVEANATAELSGLLSGSGSLNKTGVGALFVTGVNEFTGPIRIEAGQVRVNDIGDEGPGTGFGNSTGAGSIVLAGGGADGWNGGILSYTGSEFSSTNRLFTVGGNAGSISNDGTGTIHFTNTGAVAFDNAGPVTLELRGGNNNRNRFDPLISDNGEFKTSLRKGGTGAGGTGGYWMIGNEANSYTGPTLVISGVLEVTKLADGGVASSIGASRSEPANLKFFRGGLSYTGAGDTTDRLFCVANGTTSPVFYASRIDSSGTGPLAFTNTGSIGFTDVNGNAQAIGNGGWLALGGLNTGDNFLSARIGGSTAGSARFTKDGAGKWSLTNPGNTYVGITEVNGGTLGIRKIGNGGIPVVMNTTQNSTATTVTSATGLMVGQSVEGPGIPAGTTITEINGTAVTLSQAATVTYASGTNRNKIAGVGSSIGISTNVATNLVINGGTLQYQGEGDSSDRRFTIGVNGGGFDASGTGTVILNNAAAVTYTGTAARTLSLSGSNPGDNTLAAAIGNAGTGVVSVVKSGAGTWVLSGSNTYTGDTTVTAGTLAVTAGGFADTSDLTVAEGATLKLDYPDGTPDSVATLTLGGKLAVSGIWGAEGSGAAHTSPLITGTGLLNVASGPFELWSAQIQEEGARDRDQDADGDGHTNLAEFLFGSAPDASSAALVDAVHAGGNLVLRWNELLSGGIYQLQESGALDNGAWQPSAITPVEAADQSGVPAGHVRKEAIVPLDGDRRFLRVNGTEN</sequence>
<dbReference type="EMBL" id="CP051774">
    <property type="protein sequence ID" value="QJE97684.1"/>
    <property type="molecule type" value="Genomic_DNA"/>
</dbReference>
<keyword evidence="4" id="KW-1185">Reference proteome</keyword>
<dbReference type="InterPro" id="IPR013425">
    <property type="entry name" value="Autotrns_rpt"/>
</dbReference>